<evidence type="ECO:0000259" key="5">
    <source>
        <dbReference type="PROSITE" id="PS50977"/>
    </source>
</evidence>
<dbReference type="PANTHER" id="PTHR30055">
    <property type="entry name" value="HTH-TYPE TRANSCRIPTIONAL REGULATOR RUTR"/>
    <property type="match status" value="1"/>
</dbReference>
<evidence type="ECO:0000313" key="6">
    <source>
        <dbReference type="EMBL" id="GLK99111.1"/>
    </source>
</evidence>
<evidence type="ECO:0000256" key="4">
    <source>
        <dbReference type="PROSITE-ProRule" id="PRU00335"/>
    </source>
</evidence>
<evidence type="ECO:0000313" key="7">
    <source>
        <dbReference type="Proteomes" id="UP001143480"/>
    </source>
</evidence>
<dbReference type="GO" id="GO:0003700">
    <property type="term" value="F:DNA-binding transcription factor activity"/>
    <property type="evidence" value="ECO:0007669"/>
    <property type="project" value="TreeGrafter"/>
</dbReference>
<dbReference type="InterPro" id="IPR050109">
    <property type="entry name" value="HTH-type_TetR-like_transc_reg"/>
</dbReference>
<dbReference type="SUPFAM" id="SSF46689">
    <property type="entry name" value="Homeodomain-like"/>
    <property type="match status" value="1"/>
</dbReference>
<evidence type="ECO:0000256" key="1">
    <source>
        <dbReference type="ARBA" id="ARBA00023015"/>
    </source>
</evidence>
<dbReference type="FunFam" id="1.10.10.60:FF:000141">
    <property type="entry name" value="TetR family transcriptional regulator"/>
    <property type="match status" value="1"/>
</dbReference>
<dbReference type="InterPro" id="IPR009057">
    <property type="entry name" value="Homeodomain-like_sf"/>
</dbReference>
<comment type="caution">
    <text evidence="6">The sequence shown here is derived from an EMBL/GenBank/DDBJ whole genome shotgun (WGS) entry which is preliminary data.</text>
</comment>
<dbReference type="GO" id="GO:0045892">
    <property type="term" value="P:negative regulation of DNA-templated transcription"/>
    <property type="evidence" value="ECO:0007669"/>
    <property type="project" value="UniProtKB-ARBA"/>
</dbReference>
<feature type="DNA-binding region" description="H-T-H motif" evidence="4">
    <location>
        <begin position="35"/>
        <end position="54"/>
    </location>
</feature>
<dbReference type="Proteomes" id="UP001143480">
    <property type="component" value="Unassembled WGS sequence"/>
</dbReference>
<dbReference type="Gene3D" id="1.10.357.10">
    <property type="entry name" value="Tetracycline Repressor, domain 2"/>
    <property type="match status" value="1"/>
</dbReference>
<dbReference type="GO" id="GO:0000976">
    <property type="term" value="F:transcription cis-regulatory region binding"/>
    <property type="evidence" value="ECO:0007669"/>
    <property type="project" value="TreeGrafter"/>
</dbReference>
<keyword evidence="2 4" id="KW-0238">DNA-binding</keyword>
<evidence type="ECO:0000256" key="2">
    <source>
        <dbReference type="ARBA" id="ARBA00023125"/>
    </source>
</evidence>
<organism evidence="6 7">
    <name type="scientific">Dactylosporangium matsuzakiense</name>
    <dbReference type="NCBI Taxonomy" id="53360"/>
    <lineage>
        <taxon>Bacteria</taxon>
        <taxon>Bacillati</taxon>
        <taxon>Actinomycetota</taxon>
        <taxon>Actinomycetes</taxon>
        <taxon>Micromonosporales</taxon>
        <taxon>Micromonosporaceae</taxon>
        <taxon>Dactylosporangium</taxon>
    </lineage>
</organism>
<keyword evidence="1" id="KW-0805">Transcription regulation</keyword>
<reference evidence="6" key="1">
    <citation type="journal article" date="2014" name="Int. J. Syst. Evol. Microbiol.">
        <title>Complete genome sequence of Corynebacterium casei LMG S-19264T (=DSM 44701T), isolated from a smear-ripened cheese.</title>
        <authorList>
            <consortium name="US DOE Joint Genome Institute (JGI-PGF)"/>
            <person name="Walter F."/>
            <person name="Albersmeier A."/>
            <person name="Kalinowski J."/>
            <person name="Ruckert C."/>
        </authorList>
    </citation>
    <scope>NUCLEOTIDE SEQUENCE</scope>
    <source>
        <strain evidence="6">VKM Ac-1321</strain>
    </source>
</reference>
<accession>A0A9W6NJW9</accession>
<dbReference type="EMBL" id="BSFP01000002">
    <property type="protein sequence ID" value="GLK99111.1"/>
    <property type="molecule type" value="Genomic_DNA"/>
</dbReference>
<keyword evidence="3" id="KW-0804">Transcription</keyword>
<dbReference type="RefSeq" id="WP_261962114.1">
    <property type="nucleotide sequence ID" value="NZ_BAAAXA010000001.1"/>
</dbReference>
<dbReference type="PRINTS" id="PR00455">
    <property type="entry name" value="HTHTETR"/>
</dbReference>
<gene>
    <name evidence="6" type="ORF">GCM10017581_008520</name>
</gene>
<dbReference type="PANTHER" id="PTHR30055:SF234">
    <property type="entry name" value="HTH-TYPE TRANSCRIPTIONAL REGULATOR BETI"/>
    <property type="match status" value="1"/>
</dbReference>
<dbReference type="InterPro" id="IPR001647">
    <property type="entry name" value="HTH_TetR"/>
</dbReference>
<evidence type="ECO:0000256" key="3">
    <source>
        <dbReference type="ARBA" id="ARBA00023163"/>
    </source>
</evidence>
<reference evidence="6" key="2">
    <citation type="submission" date="2023-01" db="EMBL/GenBank/DDBJ databases">
        <authorList>
            <person name="Sun Q."/>
            <person name="Evtushenko L."/>
        </authorList>
    </citation>
    <scope>NUCLEOTIDE SEQUENCE</scope>
    <source>
        <strain evidence="6">VKM Ac-1321</strain>
    </source>
</reference>
<keyword evidence="7" id="KW-1185">Reference proteome</keyword>
<sequence length="200" mass="21495">MATDTLRERKKAQTRSALWNAAIELFVEHGFDNVSVAQIAAAAEVSKMTFFNYYPSKEDLVVGPLSEHIGDPAEIVRARAQDESPVDALHRHFLAGLAARDPSTGLCDKPNILAVVGLVFATPSLTQRALTSFNAQAELLAAELGQEFRHRAAAAMIVGARNALITENINRLLAGATADEQYPTAVANANQAFDLLRAGL</sequence>
<proteinExistence type="predicted"/>
<dbReference type="PROSITE" id="PS50977">
    <property type="entry name" value="HTH_TETR_2"/>
    <property type="match status" value="1"/>
</dbReference>
<dbReference type="Pfam" id="PF00440">
    <property type="entry name" value="TetR_N"/>
    <property type="match status" value="1"/>
</dbReference>
<protein>
    <submittedName>
        <fullName evidence="6">TetR family transcriptional regulator</fullName>
    </submittedName>
</protein>
<name>A0A9W6NJW9_9ACTN</name>
<feature type="domain" description="HTH tetR-type" evidence="5">
    <location>
        <begin position="12"/>
        <end position="72"/>
    </location>
</feature>
<dbReference type="AlphaFoldDB" id="A0A9W6NJW9"/>